<dbReference type="GeneID" id="18833751"/>
<organism evidence="3 4">
    <name type="scientific">Dichomitus squalens (strain LYAD-421)</name>
    <name type="common">Western red white-rot fungus</name>
    <dbReference type="NCBI Taxonomy" id="732165"/>
    <lineage>
        <taxon>Eukaryota</taxon>
        <taxon>Fungi</taxon>
        <taxon>Dikarya</taxon>
        <taxon>Basidiomycota</taxon>
        <taxon>Agaricomycotina</taxon>
        <taxon>Agaricomycetes</taxon>
        <taxon>Polyporales</taxon>
        <taxon>Polyporaceae</taxon>
        <taxon>Dichomitus</taxon>
    </lineage>
</organism>
<dbReference type="Proteomes" id="UP000053319">
    <property type="component" value="Unassembled WGS sequence"/>
</dbReference>
<evidence type="ECO:0000259" key="2">
    <source>
        <dbReference type="Pfam" id="PF16862"/>
    </source>
</evidence>
<dbReference type="InterPro" id="IPR013780">
    <property type="entry name" value="Glyco_hydro_b"/>
</dbReference>
<dbReference type="PANTHER" id="PTHR36183:SF2">
    <property type="entry name" value="BETA-GLUCURONIDASE C-TERMINAL DOMAIN-CONTAINING PROTEIN"/>
    <property type="match status" value="1"/>
</dbReference>
<keyword evidence="1" id="KW-0732">Signal</keyword>
<protein>
    <recommendedName>
        <fullName evidence="2">Beta-glucuronidase C-terminal domain-containing protein</fullName>
    </recommendedName>
</protein>
<evidence type="ECO:0000256" key="1">
    <source>
        <dbReference type="SAM" id="SignalP"/>
    </source>
</evidence>
<dbReference type="AlphaFoldDB" id="R7SWB7"/>
<evidence type="ECO:0000313" key="3">
    <source>
        <dbReference type="EMBL" id="EJF60213.1"/>
    </source>
</evidence>
<gene>
    <name evidence="3" type="ORF">DICSQDRAFT_107958</name>
</gene>
<dbReference type="InterPro" id="IPR017853">
    <property type="entry name" value="GH"/>
</dbReference>
<dbReference type="Pfam" id="PF16862">
    <property type="entry name" value="Glyco_hydro_79C"/>
    <property type="match status" value="1"/>
</dbReference>
<feature type="domain" description="Beta-glucuronidase C-terminal" evidence="2">
    <location>
        <begin position="492"/>
        <end position="601"/>
    </location>
</feature>
<reference evidence="3 4" key="1">
    <citation type="journal article" date="2012" name="Science">
        <title>The Paleozoic origin of enzymatic lignin decomposition reconstructed from 31 fungal genomes.</title>
        <authorList>
            <person name="Floudas D."/>
            <person name="Binder M."/>
            <person name="Riley R."/>
            <person name="Barry K."/>
            <person name="Blanchette R.A."/>
            <person name="Henrissat B."/>
            <person name="Martinez A.T."/>
            <person name="Otillar R."/>
            <person name="Spatafora J.W."/>
            <person name="Yadav J.S."/>
            <person name="Aerts A."/>
            <person name="Benoit I."/>
            <person name="Boyd A."/>
            <person name="Carlson A."/>
            <person name="Copeland A."/>
            <person name="Coutinho P.M."/>
            <person name="de Vries R.P."/>
            <person name="Ferreira P."/>
            <person name="Findley K."/>
            <person name="Foster B."/>
            <person name="Gaskell J."/>
            <person name="Glotzer D."/>
            <person name="Gorecki P."/>
            <person name="Heitman J."/>
            <person name="Hesse C."/>
            <person name="Hori C."/>
            <person name="Igarashi K."/>
            <person name="Jurgens J.A."/>
            <person name="Kallen N."/>
            <person name="Kersten P."/>
            <person name="Kohler A."/>
            <person name="Kuees U."/>
            <person name="Kumar T.K.A."/>
            <person name="Kuo A."/>
            <person name="LaButti K."/>
            <person name="Larrondo L.F."/>
            <person name="Lindquist E."/>
            <person name="Ling A."/>
            <person name="Lombard V."/>
            <person name="Lucas S."/>
            <person name="Lundell T."/>
            <person name="Martin R."/>
            <person name="McLaughlin D.J."/>
            <person name="Morgenstern I."/>
            <person name="Morin E."/>
            <person name="Murat C."/>
            <person name="Nagy L.G."/>
            <person name="Nolan M."/>
            <person name="Ohm R.A."/>
            <person name="Patyshakuliyeva A."/>
            <person name="Rokas A."/>
            <person name="Ruiz-Duenas F.J."/>
            <person name="Sabat G."/>
            <person name="Salamov A."/>
            <person name="Samejima M."/>
            <person name="Schmutz J."/>
            <person name="Slot J.C."/>
            <person name="St John F."/>
            <person name="Stenlid J."/>
            <person name="Sun H."/>
            <person name="Sun S."/>
            <person name="Syed K."/>
            <person name="Tsang A."/>
            <person name="Wiebenga A."/>
            <person name="Young D."/>
            <person name="Pisabarro A."/>
            <person name="Eastwood D.C."/>
            <person name="Martin F."/>
            <person name="Cullen D."/>
            <person name="Grigoriev I.V."/>
            <person name="Hibbett D.S."/>
        </authorList>
    </citation>
    <scope>NUCLEOTIDE SEQUENCE [LARGE SCALE GENOMIC DNA]</scope>
    <source>
        <strain evidence="3 4">LYAD-421 SS1</strain>
    </source>
</reference>
<dbReference type="RefSeq" id="XP_007367167.1">
    <property type="nucleotide sequence ID" value="XM_007367105.1"/>
</dbReference>
<feature type="chain" id="PRO_5004444434" description="Beta-glucuronidase C-terminal domain-containing protein" evidence="1">
    <location>
        <begin position="21"/>
        <end position="687"/>
    </location>
</feature>
<proteinExistence type="predicted"/>
<dbReference type="HOGENOM" id="CLU_023945_0_0_1"/>
<dbReference type="Gene3D" id="2.60.40.1180">
    <property type="entry name" value="Golgi alpha-mannosidase II"/>
    <property type="match status" value="1"/>
</dbReference>
<dbReference type="PANTHER" id="PTHR36183">
    <property type="entry name" value="BETA-GLUCURONIDASE"/>
    <property type="match status" value="1"/>
</dbReference>
<dbReference type="SUPFAM" id="SSF51445">
    <property type="entry name" value="(Trans)glycosidases"/>
    <property type="match status" value="1"/>
</dbReference>
<dbReference type="KEGG" id="dsq:DICSQDRAFT_107958"/>
<accession>R7SWB7</accession>
<dbReference type="EMBL" id="JH719418">
    <property type="protein sequence ID" value="EJF60213.1"/>
    <property type="molecule type" value="Genomic_DNA"/>
</dbReference>
<sequence>MLHFVVSLLIWSALHGSTHAAVTVYGIGGVQNPTGSQSGSPPVSTLGSTEWTSVLGAWNNIQLQAPPLPVPLPPTAFTVSLANQAEYVTNLSIPQRGDFYGFSIEMSVVEQVIGKNSSFIQVPFLNLLATVADRAGSVRVRVGGNSQETATLVGGLPNNSMIEKAASAVVSNSRTVSDLVLRVSKCEFLSTSQAQIPALIFTDELLYLLNNVSHLVSAKWYLGIPMNDTSHLRLQIAEQADAILGDNVLGYQVGNEPDLYATHGSRPPTYGVQDYFNEFGTVIDGLKSDQKITKASTKLVAPSFQGKWKAEDLWATGYLNAYAPAIETISFEHYADNNCAAEFPDGGFGAIKNPQDVFPEYLTHANGQKMVAPYLNSAALAQQFNKEFMMFETNSASCGGFPGVSDSFGSALWAVDYGLQLAYSNFTGAMLHIGGSNVTYNPFTPPPTNISLFQQFTVGPTMYSTLFMAEALGKTNTSRVVDLTTNEFTPVYGIYEHDTLARVALVNFMTEQNGVGSYQATISIGGGLTGEPNATPASVKVKYLTAPSVAEKQQVFWANQTFGPRFQVDGRLIGQEIIKEIPCDQTANTCTIPVPAPGAALVFLSSDAQNNADSVVTQTYSTTSVTNRLATATLFPSAIVQSNGHRGADFPLSGTSQGGETTAKNLPPASLQQTVFIIWARAMMVFG</sequence>
<dbReference type="Gene3D" id="3.20.20.80">
    <property type="entry name" value="Glycosidases"/>
    <property type="match status" value="1"/>
</dbReference>
<feature type="signal peptide" evidence="1">
    <location>
        <begin position="1"/>
        <end position="20"/>
    </location>
</feature>
<evidence type="ECO:0000313" key="4">
    <source>
        <dbReference type="Proteomes" id="UP000053319"/>
    </source>
</evidence>
<dbReference type="OMA" id="TISFEHY"/>
<name>R7SWB7_DICSQ</name>
<dbReference type="InterPro" id="IPR052974">
    <property type="entry name" value="GH79_Enzymes"/>
</dbReference>
<dbReference type="InterPro" id="IPR031728">
    <property type="entry name" value="GlcAase_C"/>
</dbReference>